<dbReference type="EMBL" id="JANPWB010000005">
    <property type="protein sequence ID" value="KAJ1189054.1"/>
    <property type="molecule type" value="Genomic_DNA"/>
</dbReference>
<dbReference type="AlphaFoldDB" id="A0AAV7UM44"/>
<keyword evidence="3" id="KW-1185">Reference proteome</keyword>
<comment type="caution">
    <text evidence="2">The sequence shown here is derived from an EMBL/GenBank/DDBJ whole genome shotgun (WGS) entry which is preliminary data.</text>
</comment>
<name>A0AAV7UM44_PLEWA</name>
<protein>
    <submittedName>
        <fullName evidence="2">Uncharacterized protein</fullName>
    </submittedName>
</protein>
<accession>A0AAV7UM44</accession>
<gene>
    <name evidence="2" type="ORF">NDU88_005805</name>
</gene>
<organism evidence="2 3">
    <name type="scientific">Pleurodeles waltl</name>
    <name type="common">Iberian ribbed newt</name>
    <dbReference type="NCBI Taxonomy" id="8319"/>
    <lineage>
        <taxon>Eukaryota</taxon>
        <taxon>Metazoa</taxon>
        <taxon>Chordata</taxon>
        <taxon>Craniata</taxon>
        <taxon>Vertebrata</taxon>
        <taxon>Euteleostomi</taxon>
        <taxon>Amphibia</taxon>
        <taxon>Batrachia</taxon>
        <taxon>Caudata</taxon>
        <taxon>Salamandroidea</taxon>
        <taxon>Salamandridae</taxon>
        <taxon>Pleurodelinae</taxon>
        <taxon>Pleurodeles</taxon>
    </lineage>
</organism>
<dbReference type="Proteomes" id="UP001066276">
    <property type="component" value="Chromosome 3_1"/>
</dbReference>
<reference evidence="2" key="1">
    <citation type="journal article" date="2022" name="bioRxiv">
        <title>Sequencing and chromosome-scale assembly of the giantPleurodeles waltlgenome.</title>
        <authorList>
            <person name="Brown T."/>
            <person name="Elewa A."/>
            <person name="Iarovenko S."/>
            <person name="Subramanian E."/>
            <person name="Araus A.J."/>
            <person name="Petzold A."/>
            <person name="Susuki M."/>
            <person name="Suzuki K.-i.T."/>
            <person name="Hayashi T."/>
            <person name="Toyoda A."/>
            <person name="Oliveira C."/>
            <person name="Osipova E."/>
            <person name="Leigh N.D."/>
            <person name="Simon A."/>
            <person name="Yun M.H."/>
        </authorList>
    </citation>
    <scope>NUCLEOTIDE SEQUENCE</scope>
    <source>
        <strain evidence="2">20211129_DDA</strain>
        <tissue evidence="2">Liver</tissue>
    </source>
</reference>
<evidence type="ECO:0000313" key="2">
    <source>
        <dbReference type="EMBL" id="KAJ1189054.1"/>
    </source>
</evidence>
<sequence>MMTSSDYFRFHLSDCSVTRTTRASLVRFHVYPRVQTGDAVLFLLLFEHEKWPLTCDFACVRTFVQVEYSPPSEAQLNCTPQQYRAPSVQDTFPPLARCFGTILALHGLTLLVQETRELQAQQGSRPFPEHTERSGSRPPIPVYKAAEGPDSGGGTVRSKELCAALAYWLPEEPLVRKGASFLVNLRLHTRRSPLSSAARIDGVLAMPGLEGSPCPACAFSALRSPS</sequence>
<feature type="region of interest" description="Disordered" evidence="1">
    <location>
        <begin position="119"/>
        <end position="153"/>
    </location>
</feature>
<evidence type="ECO:0000256" key="1">
    <source>
        <dbReference type="SAM" id="MobiDB-lite"/>
    </source>
</evidence>
<evidence type="ECO:0000313" key="3">
    <source>
        <dbReference type="Proteomes" id="UP001066276"/>
    </source>
</evidence>
<proteinExistence type="predicted"/>